<feature type="non-terminal residue" evidence="3">
    <location>
        <position position="1"/>
    </location>
</feature>
<dbReference type="InterPro" id="IPR000477">
    <property type="entry name" value="RT_dom"/>
</dbReference>
<organism evidence="3 4">
    <name type="scientific">Striga hermonthica</name>
    <name type="common">Purple witchweed</name>
    <name type="synonym">Buchnera hermonthica</name>
    <dbReference type="NCBI Taxonomy" id="68872"/>
    <lineage>
        <taxon>Eukaryota</taxon>
        <taxon>Viridiplantae</taxon>
        <taxon>Streptophyta</taxon>
        <taxon>Embryophyta</taxon>
        <taxon>Tracheophyta</taxon>
        <taxon>Spermatophyta</taxon>
        <taxon>Magnoliopsida</taxon>
        <taxon>eudicotyledons</taxon>
        <taxon>Gunneridae</taxon>
        <taxon>Pentapetalae</taxon>
        <taxon>asterids</taxon>
        <taxon>lamiids</taxon>
        <taxon>Lamiales</taxon>
        <taxon>Orobanchaceae</taxon>
        <taxon>Buchnereae</taxon>
        <taxon>Striga</taxon>
    </lineage>
</organism>
<dbReference type="InterPro" id="IPR032567">
    <property type="entry name" value="RTL1-rel"/>
</dbReference>
<feature type="region of interest" description="Disordered" evidence="1">
    <location>
        <begin position="45"/>
        <end position="75"/>
    </location>
</feature>
<dbReference type="SUPFAM" id="SSF56672">
    <property type="entry name" value="DNA/RNA polymerases"/>
    <property type="match status" value="1"/>
</dbReference>
<keyword evidence="4" id="KW-1185">Reference proteome</keyword>
<dbReference type="AlphaFoldDB" id="A0A9N7RHX6"/>
<dbReference type="Gene3D" id="3.10.10.10">
    <property type="entry name" value="HIV Type 1 Reverse Transcriptase, subunit A, domain 1"/>
    <property type="match status" value="1"/>
</dbReference>
<feature type="compositionally biased region" description="Basic and acidic residues" evidence="1">
    <location>
        <begin position="58"/>
        <end position="67"/>
    </location>
</feature>
<dbReference type="Gene3D" id="2.40.70.10">
    <property type="entry name" value="Acid Proteases"/>
    <property type="match status" value="1"/>
</dbReference>
<dbReference type="Pfam" id="PF00078">
    <property type="entry name" value="RVT_1"/>
    <property type="match status" value="1"/>
</dbReference>
<dbReference type="PANTHER" id="PTHR15503:SF22">
    <property type="entry name" value="TRANSPOSON TY3-I GAG POLYPROTEIN"/>
    <property type="match status" value="1"/>
</dbReference>
<dbReference type="Proteomes" id="UP001153555">
    <property type="component" value="Unassembled WGS sequence"/>
</dbReference>
<name>A0A9N7RHX6_STRHE</name>
<dbReference type="CDD" id="cd01647">
    <property type="entry name" value="RT_LTR"/>
    <property type="match status" value="1"/>
</dbReference>
<evidence type="ECO:0000259" key="2">
    <source>
        <dbReference type="Pfam" id="PF00078"/>
    </source>
</evidence>
<dbReference type="OrthoDB" id="1751327at2759"/>
<dbReference type="Gene3D" id="3.30.70.270">
    <property type="match status" value="1"/>
</dbReference>
<evidence type="ECO:0000256" key="1">
    <source>
        <dbReference type="SAM" id="MobiDB-lite"/>
    </source>
</evidence>
<reference evidence="3" key="1">
    <citation type="submission" date="2019-12" db="EMBL/GenBank/DDBJ databases">
        <authorList>
            <person name="Scholes J."/>
        </authorList>
    </citation>
    <scope>NUCLEOTIDE SEQUENCE</scope>
</reference>
<feature type="domain" description="Reverse transcriptase" evidence="2">
    <location>
        <begin position="532"/>
        <end position="602"/>
    </location>
</feature>
<sequence>AGHAIGEDAGNGLGLVGLGLAGADARGKVGKDEARSERASIGNAGAHLCAGGIGENGTHAREESGRESKKKKQKQKQIMLFEPLVEWDQEDLEYLENLERELTPWEQDYLEELYEQKEKYGRQLMEAREAMVIDAHDHEEEGALNFLILEDKESLEEEGNDTEVVINPGESEDEGGDGLDIWLENMLEEQSSPIYRPSCVRDWPKGCGPKLKSKVRKRTAKRQRKARARKASQCRCLPCAKKRRAQRKEAKRRGLRWVKNGWRIPVDDCERLKGWDPWPEPTVTIVDEKGDGERLIDEWRASAHDARGTMSGMTMLNNVPVFALFDTGATHSFISRRCLDSIGFHAITAVDPLEVSLASGRKIVTSAKASDLSLSICGRLLSTNAYVLEMRDFDLILGIDWLSFYHADIRCHDREITLYLPGDDSITFFGTRNRSLPHVVSMAKATKMLRRGNCQGYLEFEGVLGEPKGLPPHWEFDHRIPLINEQHAIHVHPYRYANFQKTEIERQVAEMLESGLIQHSKSPFSSPVLLAKKKDGTWRFCTDYRALNAATIKDRFPIPSVDDMIDELAGSRYFSKLDLRAGYHQIRLHKADIPKAAFRTHQGHYEYL</sequence>
<feature type="non-terminal residue" evidence="3">
    <location>
        <position position="608"/>
    </location>
</feature>
<dbReference type="SUPFAM" id="SSF50630">
    <property type="entry name" value="Acid proteases"/>
    <property type="match status" value="1"/>
</dbReference>
<dbReference type="CDD" id="cd00303">
    <property type="entry name" value="retropepsin_like"/>
    <property type="match status" value="1"/>
</dbReference>
<dbReference type="PANTHER" id="PTHR15503">
    <property type="entry name" value="LDOC1 RELATED"/>
    <property type="match status" value="1"/>
</dbReference>
<evidence type="ECO:0000313" key="3">
    <source>
        <dbReference type="EMBL" id="CAA0830260.1"/>
    </source>
</evidence>
<gene>
    <name evidence="3" type="ORF">SHERM_25700</name>
</gene>
<dbReference type="Pfam" id="PF08284">
    <property type="entry name" value="RVP_2"/>
    <property type="match status" value="1"/>
</dbReference>
<dbReference type="EMBL" id="CACSLK010027816">
    <property type="protein sequence ID" value="CAA0830260.1"/>
    <property type="molecule type" value="Genomic_DNA"/>
</dbReference>
<protein>
    <submittedName>
        <fullName evidence="3">Uncharacterized mitochondrial protein AtMg00850</fullName>
    </submittedName>
</protein>
<dbReference type="InterPro" id="IPR043502">
    <property type="entry name" value="DNA/RNA_pol_sf"/>
</dbReference>
<proteinExistence type="predicted"/>
<evidence type="ECO:0000313" key="4">
    <source>
        <dbReference type="Proteomes" id="UP001153555"/>
    </source>
</evidence>
<accession>A0A9N7RHX6</accession>
<comment type="caution">
    <text evidence="3">The sequence shown here is derived from an EMBL/GenBank/DDBJ whole genome shotgun (WGS) entry which is preliminary data.</text>
</comment>
<dbReference type="InterPro" id="IPR043128">
    <property type="entry name" value="Rev_trsase/Diguanyl_cyclase"/>
</dbReference>
<dbReference type="InterPro" id="IPR021109">
    <property type="entry name" value="Peptidase_aspartic_dom_sf"/>
</dbReference>